<dbReference type="OrthoDB" id="10255414at2759"/>
<dbReference type="InterPro" id="IPR045196">
    <property type="entry name" value="IF2/IF5"/>
</dbReference>
<dbReference type="AlphaFoldDB" id="A0BJL4"/>
<dbReference type="HOGENOM" id="CLU_1457145_0_0_1"/>
<accession>A0BJL4</accession>
<dbReference type="STRING" id="5888.A0BJL4"/>
<protein>
    <recommendedName>
        <fullName evidence="1">Translation initiation factor IF2/IF5 domain-containing protein</fullName>
    </recommendedName>
</protein>
<dbReference type="InterPro" id="IPR002735">
    <property type="entry name" value="Transl_init_fac_IF2/IF5_dom"/>
</dbReference>
<dbReference type="RefSeq" id="XP_001426129.1">
    <property type="nucleotide sequence ID" value="XM_001426092.1"/>
</dbReference>
<evidence type="ECO:0000313" key="2">
    <source>
        <dbReference type="EMBL" id="CAK58731.1"/>
    </source>
</evidence>
<dbReference type="OMA" id="KATCTVE"/>
<dbReference type="GO" id="GO:0003729">
    <property type="term" value="F:mRNA binding"/>
    <property type="evidence" value="ECO:0000318"/>
    <property type="project" value="GO_Central"/>
</dbReference>
<dbReference type="Proteomes" id="UP000000600">
    <property type="component" value="Unassembled WGS sequence"/>
</dbReference>
<dbReference type="KEGG" id="ptm:GSPATT00029359001"/>
<dbReference type="InterPro" id="IPR016189">
    <property type="entry name" value="Transl_init_fac_IF2/IF5_N"/>
</dbReference>
<dbReference type="GO" id="GO:0003743">
    <property type="term" value="F:translation initiation factor activity"/>
    <property type="evidence" value="ECO:0000318"/>
    <property type="project" value="GO_Central"/>
</dbReference>
<dbReference type="GO" id="GO:0031369">
    <property type="term" value="F:translation initiation factor binding"/>
    <property type="evidence" value="ECO:0000318"/>
    <property type="project" value="GO_Central"/>
</dbReference>
<evidence type="ECO:0000259" key="1">
    <source>
        <dbReference type="SMART" id="SM00653"/>
    </source>
</evidence>
<dbReference type="SUPFAM" id="SSF100966">
    <property type="entry name" value="Translation initiation factor 2 beta, aIF2beta, N-terminal domain"/>
    <property type="match status" value="1"/>
</dbReference>
<keyword evidence="3" id="KW-1185">Reference proteome</keyword>
<gene>
    <name evidence="2" type="ORF">GSPATT00029359001</name>
</gene>
<dbReference type="Gene3D" id="3.30.30.170">
    <property type="match status" value="1"/>
</dbReference>
<feature type="domain" description="Translation initiation factor IF2/IF5" evidence="1">
    <location>
        <begin position="63"/>
        <end position="172"/>
    </location>
</feature>
<dbReference type="Pfam" id="PF01873">
    <property type="entry name" value="eIF-5_eIF-2B"/>
    <property type="match status" value="1"/>
</dbReference>
<dbReference type="EMBL" id="CT867998">
    <property type="protein sequence ID" value="CAK58731.1"/>
    <property type="molecule type" value="Genomic_DNA"/>
</dbReference>
<sequence>MDNNNCFSLINNSRQTSINLLYQVEQNVTLIKNIEIQEQKNKELYLKSLERIFSLLQKNQCSCPKLQLEKPLVTIEGYRSIWQNYSKICEQIKINSQVVDYYFSASFCHYVLIRNQQLIIRGQRVKTTHILQLLQQFLKQLICYQCKRADTNLVKDRKTKLIFKECNVCKATCTVEGSKFKYFRFP</sequence>
<evidence type="ECO:0000313" key="3">
    <source>
        <dbReference type="Proteomes" id="UP000000600"/>
    </source>
</evidence>
<dbReference type="SMART" id="SM00653">
    <property type="entry name" value="eIF2B_5"/>
    <property type="match status" value="1"/>
</dbReference>
<reference evidence="2 3" key="1">
    <citation type="journal article" date="2006" name="Nature">
        <title>Global trends of whole-genome duplications revealed by the ciliate Paramecium tetraurelia.</title>
        <authorList>
            <consortium name="Genoscope"/>
            <person name="Aury J.-M."/>
            <person name="Jaillon O."/>
            <person name="Duret L."/>
            <person name="Noel B."/>
            <person name="Jubin C."/>
            <person name="Porcel B.M."/>
            <person name="Segurens B."/>
            <person name="Daubin V."/>
            <person name="Anthouard V."/>
            <person name="Aiach N."/>
            <person name="Arnaiz O."/>
            <person name="Billaut A."/>
            <person name="Beisson J."/>
            <person name="Blanc I."/>
            <person name="Bouhouche K."/>
            <person name="Camara F."/>
            <person name="Duharcourt S."/>
            <person name="Guigo R."/>
            <person name="Gogendeau D."/>
            <person name="Katinka M."/>
            <person name="Keller A.-M."/>
            <person name="Kissmehl R."/>
            <person name="Klotz C."/>
            <person name="Koll F."/>
            <person name="Le Moue A."/>
            <person name="Lepere C."/>
            <person name="Malinsky S."/>
            <person name="Nowacki M."/>
            <person name="Nowak J.K."/>
            <person name="Plattner H."/>
            <person name="Poulain J."/>
            <person name="Ruiz F."/>
            <person name="Serrano V."/>
            <person name="Zagulski M."/>
            <person name="Dessen P."/>
            <person name="Betermier M."/>
            <person name="Weissenbach J."/>
            <person name="Scarpelli C."/>
            <person name="Schachter V."/>
            <person name="Sperling L."/>
            <person name="Meyer E."/>
            <person name="Cohen J."/>
            <person name="Wincker P."/>
        </authorList>
    </citation>
    <scope>NUCLEOTIDE SEQUENCE [LARGE SCALE GENOMIC DNA]</scope>
    <source>
        <strain evidence="2 3">Stock d4-2</strain>
    </source>
</reference>
<dbReference type="GO" id="GO:0001731">
    <property type="term" value="P:formation of translation preinitiation complex"/>
    <property type="evidence" value="ECO:0000318"/>
    <property type="project" value="GO_Central"/>
</dbReference>
<dbReference type="PANTHER" id="PTHR23001:SF3">
    <property type="entry name" value="EUKARYOTIC TRANSLATION INITIATION FACTOR 2 SUBUNIT 2"/>
    <property type="match status" value="1"/>
</dbReference>
<dbReference type="GO" id="GO:0005850">
    <property type="term" value="C:eukaryotic translation initiation factor 2 complex"/>
    <property type="evidence" value="ECO:0000318"/>
    <property type="project" value="GO_Central"/>
</dbReference>
<dbReference type="GeneID" id="5011913"/>
<dbReference type="PANTHER" id="PTHR23001">
    <property type="entry name" value="EUKARYOTIC TRANSLATION INITIATION FACTOR"/>
    <property type="match status" value="1"/>
</dbReference>
<name>A0BJL4_PARTE</name>
<organism evidence="2 3">
    <name type="scientific">Paramecium tetraurelia</name>
    <dbReference type="NCBI Taxonomy" id="5888"/>
    <lineage>
        <taxon>Eukaryota</taxon>
        <taxon>Sar</taxon>
        <taxon>Alveolata</taxon>
        <taxon>Ciliophora</taxon>
        <taxon>Intramacronucleata</taxon>
        <taxon>Oligohymenophorea</taxon>
        <taxon>Peniculida</taxon>
        <taxon>Parameciidae</taxon>
        <taxon>Paramecium</taxon>
    </lineage>
</organism>
<proteinExistence type="predicted"/>
<dbReference type="InParanoid" id="A0BJL4"/>